<organism evidence="3 4">
    <name type="scientific">Eremothecium sinecaudum</name>
    <dbReference type="NCBI Taxonomy" id="45286"/>
    <lineage>
        <taxon>Eukaryota</taxon>
        <taxon>Fungi</taxon>
        <taxon>Dikarya</taxon>
        <taxon>Ascomycota</taxon>
        <taxon>Saccharomycotina</taxon>
        <taxon>Saccharomycetes</taxon>
        <taxon>Saccharomycetales</taxon>
        <taxon>Saccharomycetaceae</taxon>
        <taxon>Eremothecium</taxon>
    </lineage>
</organism>
<evidence type="ECO:0000256" key="1">
    <source>
        <dbReference type="SAM" id="MobiDB-lite"/>
    </source>
</evidence>
<dbReference type="InterPro" id="IPR052400">
    <property type="entry name" value="Zn2-C6_fungal_TF"/>
</dbReference>
<dbReference type="PANTHER" id="PTHR47657">
    <property type="entry name" value="STEROL REGULATORY ELEMENT-BINDING PROTEIN ECM22"/>
    <property type="match status" value="1"/>
</dbReference>
<dbReference type="EMBL" id="CP014247">
    <property type="protein sequence ID" value="AMD22385.1"/>
    <property type="molecule type" value="Genomic_DNA"/>
</dbReference>
<dbReference type="PANTHER" id="PTHR47657:SF12">
    <property type="entry name" value="ZN(II)2CYS6 TRANSCRIPTION FACTOR (EUROFUNG)"/>
    <property type="match status" value="1"/>
</dbReference>
<dbReference type="RefSeq" id="XP_017989381.1">
    <property type="nucleotide sequence ID" value="XM_018133892.1"/>
</dbReference>
<feature type="region of interest" description="Disordered" evidence="1">
    <location>
        <begin position="8"/>
        <end position="42"/>
    </location>
</feature>
<evidence type="ECO:0000313" key="3">
    <source>
        <dbReference type="EMBL" id="AMD22385.1"/>
    </source>
</evidence>
<dbReference type="Pfam" id="PF00172">
    <property type="entry name" value="Zn_clus"/>
    <property type="match status" value="1"/>
</dbReference>
<dbReference type="SUPFAM" id="SSF57701">
    <property type="entry name" value="Zn2/Cys6 DNA-binding domain"/>
    <property type="match status" value="1"/>
</dbReference>
<dbReference type="STRING" id="45286.A0A0X8HVX5"/>
<dbReference type="InterPro" id="IPR001138">
    <property type="entry name" value="Zn2Cys6_DnaBD"/>
</dbReference>
<dbReference type="SMART" id="SM00066">
    <property type="entry name" value="GAL4"/>
    <property type="match status" value="1"/>
</dbReference>
<dbReference type="GO" id="GO:0008270">
    <property type="term" value="F:zinc ion binding"/>
    <property type="evidence" value="ECO:0007669"/>
    <property type="project" value="InterPro"/>
</dbReference>
<feature type="domain" description="Zn(2)-C6 fungal-type" evidence="2">
    <location>
        <begin position="48"/>
        <end position="78"/>
    </location>
</feature>
<dbReference type="OrthoDB" id="3598904at2759"/>
<protein>
    <submittedName>
        <fullName evidence="3">HGR046Wp</fullName>
    </submittedName>
</protein>
<evidence type="ECO:0000259" key="2">
    <source>
        <dbReference type="PROSITE" id="PS50048"/>
    </source>
</evidence>
<dbReference type="CDD" id="cd00067">
    <property type="entry name" value="GAL4"/>
    <property type="match status" value="1"/>
</dbReference>
<dbReference type="PROSITE" id="PS00463">
    <property type="entry name" value="ZN2_CY6_FUNGAL_1"/>
    <property type="match status" value="1"/>
</dbReference>
<reference evidence="3 4" key="1">
    <citation type="submission" date="2016-01" db="EMBL/GenBank/DDBJ databases">
        <title>Genome sequence of the yeast Holleya sinecauda.</title>
        <authorList>
            <person name="Dietrich F.S."/>
        </authorList>
    </citation>
    <scope>NUCLEOTIDE SEQUENCE [LARGE SCALE GENOMIC DNA]</scope>
    <source>
        <strain evidence="3 4">ATCC 58844</strain>
    </source>
</reference>
<keyword evidence="4" id="KW-1185">Reference proteome</keyword>
<sequence length="216" mass="24589">MVVVRYRIRRSKDEAAADKQTASGKGSGGQGSKDSGVVKRTERRSRNGCLTCRSRKKKCDERKPLCTSCRRNMLPCRWLDIETAALTSISSHGDILDSEPPDRFLNCTLENWKCEYEVVGDYWFFSLPRKEKIFEYTVILEKDNTLWRLRADEPLKQPLSKFPTHGQLDKKSSFGAGARSGKLLKFHLGSERPTTDTNYLLASMGLPMQNGELFML</sequence>
<accession>A0A0X8HVX5</accession>
<dbReference type="GO" id="GO:0000981">
    <property type="term" value="F:DNA-binding transcription factor activity, RNA polymerase II-specific"/>
    <property type="evidence" value="ECO:0007669"/>
    <property type="project" value="InterPro"/>
</dbReference>
<name>A0A0X8HVX5_9SACH</name>
<dbReference type="GeneID" id="28725735"/>
<gene>
    <name evidence="3" type="ORF">AW171_hschr74420</name>
</gene>
<dbReference type="Gene3D" id="4.10.240.10">
    <property type="entry name" value="Zn(2)-C6 fungal-type DNA-binding domain"/>
    <property type="match status" value="1"/>
</dbReference>
<dbReference type="PROSITE" id="PS50048">
    <property type="entry name" value="ZN2_CY6_FUNGAL_2"/>
    <property type="match status" value="1"/>
</dbReference>
<dbReference type="InterPro" id="IPR036864">
    <property type="entry name" value="Zn2-C6_fun-type_DNA-bd_sf"/>
</dbReference>
<evidence type="ECO:0000313" key="4">
    <source>
        <dbReference type="Proteomes" id="UP000243052"/>
    </source>
</evidence>
<dbReference type="Proteomes" id="UP000243052">
    <property type="component" value="Chromosome vii"/>
</dbReference>
<dbReference type="AlphaFoldDB" id="A0A0X8HVX5"/>
<proteinExistence type="predicted"/>